<organism evidence="1 2">
    <name type="scientific">Artomyces pyxidatus</name>
    <dbReference type="NCBI Taxonomy" id="48021"/>
    <lineage>
        <taxon>Eukaryota</taxon>
        <taxon>Fungi</taxon>
        <taxon>Dikarya</taxon>
        <taxon>Basidiomycota</taxon>
        <taxon>Agaricomycotina</taxon>
        <taxon>Agaricomycetes</taxon>
        <taxon>Russulales</taxon>
        <taxon>Auriscalpiaceae</taxon>
        <taxon>Artomyces</taxon>
    </lineage>
</organism>
<reference evidence="1" key="2">
    <citation type="journal article" date="2022" name="New Phytol.">
        <title>Evolutionary transition to the ectomycorrhizal habit in the genomes of a hyperdiverse lineage of mushroom-forming fungi.</title>
        <authorList>
            <person name="Looney B."/>
            <person name="Miyauchi S."/>
            <person name="Morin E."/>
            <person name="Drula E."/>
            <person name="Courty P.E."/>
            <person name="Kohler A."/>
            <person name="Kuo A."/>
            <person name="LaButti K."/>
            <person name="Pangilinan J."/>
            <person name="Lipzen A."/>
            <person name="Riley R."/>
            <person name="Andreopoulos W."/>
            <person name="He G."/>
            <person name="Johnson J."/>
            <person name="Nolan M."/>
            <person name="Tritt A."/>
            <person name="Barry K.W."/>
            <person name="Grigoriev I.V."/>
            <person name="Nagy L.G."/>
            <person name="Hibbett D."/>
            <person name="Henrissat B."/>
            <person name="Matheny P.B."/>
            <person name="Labbe J."/>
            <person name="Martin F.M."/>
        </authorList>
    </citation>
    <scope>NUCLEOTIDE SEQUENCE</scope>
    <source>
        <strain evidence="1">HHB10654</strain>
    </source>
</reference>
<dbReference type="Proteomes" id="UP000814140">
    <property type="component" value="Unassembled WGS sequence"/>
</dbReference>
<comment type="caution">
    <text evidence="1">The sequence shown here is derived from an EMBL/GenBank/DDBJ whole genome shotgun (WGS) entry which is preliminary data.</text>
</comment>
<protein>
    <submittedName>
        <fullName evidence="1">Pectin lyase-like protein</fullName>
    </submittedName>
</protein>
<reference evidence="1" key="1">
    <citation type="submission" date="2021-03" db="EMBL/GenBank/DDBJ databases">
        <authorList>
            <consortium name="DOE Joint Genome Institute"/>
            <person name="Ahrendt S."/>
            <person name="Looney B.P."/>
            <person name="Miyauchi S."/>
            <person name="Morin E."/>
            <person name="Drula E."/>
            <person name="Courty P.E."/>
            <person name="Chicoki N."/>
            <person name="Fauchery L."/>
            <person name="Kohler A."/>
            <person name="Kuo A."/>
            <person name="Labutti K."/>
            <person name="Pangilinan J."/>
            <person name="Lipzen A."/>
            <person name="Riley R."/>
            <person name="Andreopoulos W."/>
            <person name="He G."/>
            <person name="Johnson J."/>
            <person name="Barry K.W."/>
            <person name="Grigoriev I.V."/>
            <person name="Nagy L."/>
            <person name="Hibbett D."/>
            <person name="Henrissat B."/>
            <person name="Matheny P.B."/>
            <person name="Labbe J."/>
            <person name="Martin F."/>
        </authorList>
    </citation>
    <scope>NUCLEOTIDE SEQUENCE</scope>
    <source>
        <strain evidence="1">HHB10654</strain>
    </source>
</reference>
<accession>A0ACB8TB84</accession>
<dbReference type="EMBL" id="MU277193">
    <property type="protein sequence ID" value="KAI0066174.1"/>
    <property type="molecule type" value="Genomic_DNA"/>
</dbReference>
<keyword evidence="2" id="KW-1185">Reference proteome</keyword>
<proteinExistence type="predicted"/>
<evidence type="ECO:0000313" key="1">
    <source>
        <dbReference type="EMBL" id="KAI0066174.1"/>
    </source>
</evidence>
<sequence length="348" mass="37206">MKIVKSSYFFLMLVPIQLLMFSIPVLSIGPPTSRTVPPDGAIVVRANTTTSGEFPSLIEAVGALPADSSTQVIFIYPGRYVGQVLIQRKGPVTIYGYTVDTSSYVNNAVVITASASASTAGSDDASGTLRLKTDNVSIYNVDIRNDFGVGSQALALSNYANQVGVYGCGLYGFQDTLRADRGLHVYLHGYIEGAVDFIFSQTSQVYFESNTIAVSSPGCITASGRSTNDSGIYLFNANQIVLAPKAATNTSGKVYLGRPWQDYARVVFKSTFVTAPLNSAIWSEWSPATPNTDHVFFADYNTTGPGIPSDVTEPGFATQLTAAEAAAYDITSALGSSWESWVDTNYLL</sequence>
<gene>
    <name evidence="1" type="ORF">BV25DRAFT_1821073</name>
</gene>
<name>A0ACB8TB84_9AGAM</name>
<evidence type="ECO:0000313" key="2">
    <source>
        <dbReference type="Proteomes" id="UP000814140"/>
    </source>
</evidence>